<accession>A0ABV8GYS8</accession>
<keyword evidence="2 9" id="KW-0808">Transferase</keyword>
<evidence type="ECO:0000256" key="4">
    <source>
        <dbReference type="ARBA" id="ARBA00022842"/>
    </source>
</evidence>
<evidence type="ECO:0000256" key="10">
    <source>
        <dbReference type="RuleBase" id="RU003826"/>
    </source>
</evidence>
<evidence type="ECO:0000256" key="7">
    <source>
        <dbReference type="ARBA" id="ARBA00047851"/>
    </source>
</evidence>
<keyword evidence="5 9" id="KW-0784">Thiamine biosynthesis</keyword>
<dbReference type="PANTHER" id="PTHR20857">
    <property type="entry name" value="THIAMINE-PHOSPHATE PYROPHOSPHORYLASE"/>
    <property type="match status" value="1"/>
</dbReference>
<feature type="binding site" evidence="9">
    <location>
        <begin position="139"/>
        <end position="141"/>
    </location>
    <ligand>
        <name>2-[(2R,5Z)-2-carboxy-4-methylthiazol-5(2H)-ylidene]ethyl phosphate</name>
        <dbReference type="ChEBI" id="CHEBI:62899"/>
    </ligand>
</feature>
<dbReference type="InterPro" id="IPR034291">
    <property type="entry name" value="TMP_synthase"/>
</dbReference>
<dbReference type="CDD" id="cd00564">
    <property type="entry name" value="TMP_TenI"/>
    <property type="match status" value="1"/>
</dbReference>
<evidence type="ECO:0000256" key="3">
    <source>
        <dbReference type="ARBA" id="ARBA00022723"/>
    </source>
</evidence>
<evidence type="ECO:0000256" key="2">
    <source>
        <dbReference type="ARBA" id="ARBA00022679"/>
    </source>
</evidence>
<comment type="catalytic activity">
    <reaction evidence="7 9 10">
        <text>2-(2-carboxy-4-methylthiazol-5-yl)ethyl phosphate + 4-amino-2-methyl-5-(diphosphooxymethyl)pyrimidine + 2 H(+) = thiamine phosphate + CO2 + diphosphate</text>
        <dbReference type="Rhea" id="RHEA:47848"/>
        <dbReference type="ChEBI" id="CHEBI:15378"/>
        <dbReference type="ChEBI" id="CHEBI:16526"/>
        <dbReference type="ChEBI" id="CHEBI:33019"/>
        <dbReference type="ChEBI" id="CHEBI:37575"/>
        <dbReference type="ChEBI" id="CHEBI:57841"/>
        <dbReference type="ChEBI" id="CHEBI:62890"/>
        <dbReference type="EC" id="2.5.1.3"/>
    </reaction>
</comment>
<dbReference type="Proteomes" id="UP001595772">
    <property type="component" value="Unassembled WGS sequence"/>
</dbReference>
<feature type="binding site" evidence="9">
    <location>
        <begin position="191"/>
        <end position="192"/>
    </location>
    <ligand>
        <name>2-[(2R,5Z)-2-carboxy-4-methylthiazol-5(2H)-ylidene]ethyl phosphate</name>
        <dbReference type="ChEBI" id="CHEBI:62899"/>
    </ligand>
</feature>
<dbReference type="InterPro" id="IPR022998">
    <property type="entry name" value="ThiamineP_synth_TenI"/>
</dbReference>
<evidence type="ECO:0000256" key="9">
    <source>
        <dbReference type="HAMAP-Rule" id="MF_00097"/>
    </source>
</evidence>
<evidence type="ECO:0000256" key="11">
    <source>
        <dbReference type="RuleBase" id="RU004253"/>
    </source>
</evidence>
<dbReference type="EC" id="2.5.1.3" evidence="9"/>
<evidence type="ECO:0000259" key="12">
    <source>
        <dbReference type="Pfam" id="PF02581"/>
    </source>
</evidence>
<proteinExistence type="inferred from homology"/>
<evidence type="ECO:0000256" key="6">
    <source>
        <dbReference type="ARBA" id="ARBA00047334"/>
    </source>
</evidence>
<keyword evidence="3 9" id="KW-0479">Metal-binding</keyword>
<dbReference type="Pfam" id="PF02581">
    <property type="entry name" value="TMP-TENI"/>
    <property type="match status" value="1"/>
</dbReference>
<dbReference type="InterPro" id="IPR036206">
    <property type="entry name" value="ThiamineP_synth_sf"/>
</dbReference>
<comment type="catalytic activity">
    <reaction evidence="6 9 10">
        <text>4-methyl-5-(2-phosphooxyethyl)-thiazole + 4-amino-2-methyl-5-(diphosphooxymethyl)pyrimidine + H(+) = thiamine phosphate + diphosphate</text>
        <dbReference type="Rhea" id="RHEA:22328"/>
        <dbReference type="ChEBI" id="CHEBI:15378"/>
        <dbReference type="ChEBI" id="CHEBI:33019"/>
        <dbReference type="ChEBI" id="CHEBI:37575"/>
        <dbReference type="ChEBI" id="CHEBI:57841"/>
        <dbReference type="ChEBI" id="CHEBI:58296"/>
        <dbReference type="EC" id="2.5.1.3"/>
    </reaction>
</comment>
<feature type="binding site" evidence="9">
    <location>
        <position position="95"/>
    </location>
    <ligand>
        <name>Mg(2+)</name>
        <dbReference type="ChEBI" id="CHEBI:18420"/>
    </ligand>
</feature>
<feature type="binding site" evidence="9">
    <location>
        <position position="113"/>
    </location>
    <ligand>
        <name>4-amino-2-methyl-5-(diphosphooxymethyl)pyrimidine</name>
        <dbReference type="ChEBI" id="CHEBI:57841"/>
    </ligand>
</feature>
<evidence type="ECO:0000256" key="1">
    <source>
        <dbReference type="ARBA" id="ARBA00005165"/>
    </source>
</evidence>
<evidence type="ECO:0000256" key="8">
    <source>
        <dbReference type="ARBA" id="ARBA00047883"/>
    </source>
</evidence>
<gene>
    <name evidence="9 13" type="primary">thiE</name>
    <name evidence="13" type="ORF">ACFOUV_13565</name>
</gene>
<dbReference type="GO" id="GO:0004789">
    <property type="term" value="F:thiamine-phosphate diphosphorylase activity"/>
    <property type="evidence" value="ECO:0007669"/>
    <property type="project" value="UniProtKB-EC"/>
</dbReference>
<feature type="domain" description="Thiamine phosphate synthase/TenI" evidence="12">
    <location>
        <begin position="12"/>
        <end position="194"/>
    </location>
</feature>
<dbReference type="HAMAP" id="MF_00097">
    <property type="entry name" value="TMP_synthase"/>
    <property type="match status" value="1"/>
</dbReference>
<dbReference type="SUPFAM" id="SSF51391">
    <property type="entry name" value="Thiamin phosphate synthase"/>
    <property type="match status" value="1"/>
</dbReference>
<reference evidence="14" key="1">
    <citation type="journal article" date="2019" name="Int. J. Syst. Evol. Microbiol.">
        <title>The Global Catalogue of Microorganisms (GCM) 10K type strain sequencing project: providing services to taxonomists for standard genome sequencing and annotation.</title>
        <authorList>
            <consortium name="The Broad Institute Genomics Platform"/>
            <consortium name="The Broad Institute Genome Sequencing Center for Infectious Disease"/>
            <person name="Wu L."/>
            <person name="Ma J."/>
        </authorList>
    </citation>
    <scope>NUCLEOTIDE SEQUENCE [LARGE SCALE GENOMIC DNA]</scope>
    <source>
        <strain evidence="14">IBRC-M 10703</strain>
    </source>
</reference>
<comment type="cofactor">
    <cofactor evidence="9">
        <name>Mg(2+)</name>
        <dbReference type="ChEBI" id="CHEBI:18420"/>
    </cofactor>
    <text evidence="9">Binds 1 Mg(2+) ion per subunit.</text>
</comment>
<dbReference type="PANTHER" id="PTHR20857:SF15">
    <property type="entry name" value="THIAMINE-PHOSPHATE SYNTHASE"/>
    <property type="match status" value="1"/>
</dbReference>
<sequence>MSHYIKQSLRKYFIMGSQNCSHDPTEILESAAEAGITAFQFREKGPKSLTGNAKLELGKQLRDICRKHHIPFIVNDDIDLVTPLDADGIHVGQEDQSVEELRKMFPTKIIGLSVSNSYEVENSPLQVVDYVGAGPIFATNTKSDAKAPVGVEWITTLRKQFPDQPIVGIGGINTENALSVIEAGADGVSFITAITTANDINLAVQRL</sequence>
<comment type="caution">
    <text evidence="13">The sequence shown here is derived from an EMBL/GenBank/DDBJ whole genome shotgun (WGS) entry which is preliminary data.</text>
</comment>
<feature type="binding site" evidence="9">
    <location>
        <position position="171"/>
    </location>
    <ligand>
        <name>2-[(2R,5Z)-2-carboxy-4-methylthiazol-5(2H)-ylidene]ethyl phosphate</name>
        <dbReference type="ChEBI" id="CHEBI:62899"/>
    </ligand>
</feature>
<dbReference type="RefSeq" id="WP_379497325.1">
    <property type="nucleotide sequence ID" value="NZ_JBHSAO010000010.1"/>
</dbReference>
<name>A0ABV8GYS8_9BACI</name>
<evidence type="ECO:0000256" key="5">
    <source>
        <dbReference type="ARBA" id="ARBA00022977"/>
    </source>
</evidence>
<evidence type="ECO:0000313" key="14">
    <source>
        <dbReference type="Proteomes" id="UP001595772"/>
    </source>
</evidence>
<feature type="binding site" evidence="9">
    <location>
        <begin position="40"/>
        <end position="44"/>
    </location>
    <ligand>
        <name>4-amino-2-methyl-5-(diphosphooxymethyl)pyrimidine</name>
        <dbReference type="ChEBI" id="CHEBI:57841"/>
    </ligand>
</feature>
<comment type="function">
    <text evidence="9">Condenses 4-methyl-5-(beta-hydroxyethyl)thiazole monophosphate (THZ-P) and 2-methyl-4-amino-5-hydroxymethyl pyrimidine pyrophosphate (HMP-PP) to form thiamine monophosphate (TMP).</text>
</comment>
<feature type="binding site" evidence="9">
    <location>
        <position position="76"/>
    </location>
    <ligand>
        <name>Mg(2+)</name>
        <dbReference type="ChEBI" id="CHEBI:18420"/>
    </ligand>
</feature>
<keyword evidence="14" id="KW-1185">Reference proteome</keyword>
<dbReference type="Gene3D" id="3.20.20.70">
    <property type="entry name" value="Aldolase class I"/>
    <property type="match status" value="1"/>
</dbReference>
<comment type="pathway">
    <text evidence="1 9 11">Cofactor biosynthesis; thiamine diphosphate biosynthesis; thiamine phosphate from 4-amino-2-methyl-5-diphosphomethylpyrimidine and 4-methyl-5-(2-phosphoethyl)-thiazole: step 1/1.</text>
</comment>
<dbReference type="InterPro" id="IPR013785">
    <property type="entry name" value="Aldolase_TIM"/>
</dbReference>
<dbReference type="EMBL" id="JBHSAO010000010">
    <property type="protein sequence ID" value="MFC4024825.1"/>
    <property type="molecule type" value="Genomic_DNA"/>
</dbReference>
<organism evidence="13 14">
    <name type="scientific">Oceanobacillus longus</name>
    <dbReference type="NCBI Taxonomy" id="930120"/>
    <lineage>
        <taxon>Bacteria</taxon>
        <taxon>Bacillati</taxon>
        <taxon>Bacillota</taxon>
        <taxon>Bacilli</taxon>
        <taxon>Bacillales</taxon>
        <taxon>Bacillaceae</taxon>
        <taxon>Oceanobacillus</taxon>
    </lineage>
</organism>
<comment type="similarity">
    <text evidence="9 10">Belongs to the thiamine-phosphate synthase family.</text>
</comment>
<keyword evidence="4 9" id="KW-0460">Magnesium</keyword>
<evidence type="ECO:0000313" key="13">
    <source>
        <dbReference type="EMBL" id="MFC4024825.1"/>
    </source>
</evidence>
<comment type="catalytic activity">
    <reaction evidence="8 9 10">
        <text>2-[(2R,5Z)-2-carboxy-4-methylthiazol-5(2H)-ylidene]ethyl phosphate + 4-amino-2-methyl-5-(diphosphooxymethyl)pyrimidine + 2 H(+) = thiamine phosphate + CO2 + diphosphate</text>
        <dbReference type="Rhea" id="RHEA:47844"/>
        <dbReference type="ChEBI" id="CHEBI:15378"/>
        <dbReference type="ChEBI" id="CHEBI:16526"/>
        <dbReference type="ChEBI" id="CHEBI:33019"/>
        <dbReference type="ChEBI" id="CHEBI:37575"/>
        <dbReference type="ChEBI" id="CHEBI:57841"/>
        <dbReference type="ChEBI" id="CHEBI:62899"/>
        <dbReference type="EC" id="2.5.1.3"/>
    </reaction>
</comment>
<feature type="binding site" evidence="9">
    <location>
        <position position="142"/>
    </location>
    <ligand>
        <name>4-amino-2-methyl-5-(diphosphooxymethyl)pyrimidine</name>
        <dbReference type="ChEBI" id="CHEBI:57841"/>
    </ligand>
</feature>
<dbReference type="NCBIfam" id="TIGR00693">
    <property type="entry name" value="thiE"/>
    <property type="match status" value="1"/>
</dbReference>
<protein>
    <recommendedName>
        <fullName evidence="9">Thiamine-phosphate synthase</fullName>
        <shortName evidence="9">TP synthase</shortName>
        <shortName evidence="9">TPS</shortName>
        <ecNumber evidence="9">2.5.1.3</ecNumber>
    </recommendedName>
    <alternativeName>
        <fullName evidence="9">Thiamine-phosphate pyrophosphorylase</fullName>
        <shortName evidence="9">TMP pyrophosphorylase</shortName>
        <shortName evidence="9">TMP-PPase</shortName>
    </alternativeName>
</protein>
<feature type="binding site" evidence="9">
    <location>
        <position position="75"/>
    </location>
    <ligand>
        <name>4-amino-2-methyl-5-(diphosphooxymethyl)pyrimidine</name>
        <dbReference type="ChEBI" id="CHEBI:57841"/>
    </ligand>
</feature>